<protein>
    <submittedName>
        <fullName evidence="9">Putative non-reducing polyketide synthase</fullName>
    </submittedName>
</protein>
<dbReference type="InterPro" id="IPR014030">
    <property type="entry name" value="Ketoacyl_synth_N"/>
</dbReference>
<dbReference type="InterPro" id="IPR032088">
    <property type="entry name" value="SAT"/>
</dbReference>
<dbReference type="Gene3D" id="3.10.129.110">
    <property type="entry name" value="Polyketide synthase dehydratase"/>
    <property type="match status" value="1"/>
</dbReference>
<dbReference type="GO" id="GO:0044550">
    <property type="term" value="P:secondary metabolite biosynthetic process"/>
    <property type="evidence" value="ECO:0007669"/>
    <property type="project" value="TreeGrafter"/>
</dbReference>
<dbReference type="InterPro" id="IPR020806">
    <property type="entry name" value="PKS_PP-bd"/>
</dbReference>
<dbReference type="InterPro" id="IPR030918">
    <property type="entry name" value="PT_fungal_PKS"/>
</dbReference>
<feature type="region of interest" description="Disordered" evidence="5">
    <location>
        <begin position="1622"/>
        <end position="1671"/>
    </location>
</feature>
<comment type="caution">
    <text evidence="9">The sequence shown here is derived from an EMBL/GenBank/DDBJ whole genome shotgun (WGS) entry which is preliminary data.</text>
</comment>
<dbReference type="InterPro" id="IPR014043">
    <property type="entry name" value="Acyl_transferase_dom"/>
</dbReference>
<evidence type="ECO:0000259" key="8">
    <source>
        <dbReference type="PROSITE" id="PS52019"/>
    </source>
</evidence>
<dbReference type="Pfam" id="PF00975">
    <property type="entry name" value="Thioesterase"/>
    <property type="match status" value="1"/>
</dbReference>
<name>A0A0G2F9X1_9PEZI</name>
<evidence type="ECO:0000256" key="2">
    <source>
        <dbReference type="ARBA" id="ARBA00022553"/>
    </source>
</evidence>
<reference evidence="9 10" key="1">
    <citation type="submission" date="2015-05" db="EMBL/GenBank/DDBJ databases">
        <title>Distinctive expansion of gene families associated with plant cell wall degradation and secondary metabolism in the genomes of grapevine trunk pathogens.</title>
        <authorList>
            <person name="Lawrence D.P."/>
            <person name="Travadon R."/>
            <person name="Rolshausen P.E."/>
            <person name="Baumgartner K."/>
        </authorList>
    </citation>
    <scope>NUCLEOTIDE SEQUENCE [LARGE SCALE GENOMIC DNA]</scope>
    <source>
        <strain evidence="9">DA912</strain>
    </source>
</reference>
<dbReference type="Pfam" id="PF00109">
    <property type="entry name" value="ketoacyl-synt"/>
    <property type="match status" value="1"/>
</dbReference>
<dbReference type="Gene3D" id="3.40.50.1820">
    <property type="entry name" value="alpha/beta hydrolase"/>
    <property type="match status" value="1"/>
</dbReference>
<dbReference type="InterPro" id="IPR014031">
    <property type="entry name" value="Ketoacyl_synth_C"/>
</dbReference>
<dbReference type="GO" id="GO:0006633">
    <property type="term" value="P:fatty acid biosynthetic process"/>
    <property type="evidence" value="ECO:0007669"/>
    <property type="project" value="TreeGrafter"/>
</dbReference>
<proteinExistence type="predicted"/>
<dbReference type="PANTHER" id="PTHR43775:SF37">
    <property type="entry name" value="SI:DKEY-61P9.11"/>
    <property type="match status" value="1"/>
</dbReference>
<dbReference type="SUPFAM" id="SSF53474">
    <property type="entry name" value="alpha/beta-Hydrolases"/>
    <property type="match status" value="1"/>
</dbReference>
<gene>
    <name evidence="9" type="ORF">UCDDA912_g09062</name>
</gene>
<dbReference type="OrthoDB" id="329835at2759"/>
<feature type="domain" description="PKS/mFAS DH" evidence="8">
    <location>
        <begin position="1293"/>
        <end position="1610"/>
    </location>
</feature>
<keyword evidence="3" id="KW-0808">Transferase</keyword>
<keyword evidence="1" id="KW-0596">Phosphopantetheine</keyword>
<dbReference type="Gene3D" id="3.40.366.10">
    <property type="entry name" value="Malonyl-Coenzyme A Acyl Carrier Protein, domain 2"/>
    <property type="match status" value="1"/>
</dbReference>
<accession>A0A0G2F9X1</accession>
<dbReference type="SMART" id="SM00825">
    <property type="entry name" value="PKS_KS"/>
    <property type="match status" value="1"/>
</dbReference>
<dbReference type="SMART" id="SM00827">
    <property type="entry name" value="PKS_AT"/>
    <property type="match status" value="1"/>
</dbReference>
<dbReference type="InterPro" id="IPR009081">
    <property type="entry name" value="PP-bd_ACP"/>
</dbReference>
<dbReference type="SMART" id="SM00823">
    <property type="entry name" value="PKS_PP"/>
    <property type="match status" value="1"/>
</dbReference>
<keyword evidence="2" id="KW-0597">Phosphoprotein</keyword>
<dbReference type="Pfam" id="PF00550">
    <property type="entry name" value="PP-binding"/>
    <property type="match status" value="1"/>
</dbReference>
<dbReference type="PROSITE" id="PS52004">
    <property type="entry name" value="KS3_2"/>
    <property type="match status" value="1"/>
</dbReference>
<dbReference type="SUPFAM" id="SSF53901">
    <property type="entry name" value="Thiolase-like"/>
    <property type="match status" value="1"/>
</dbReference>
<dbReference type="EMBL" id="LCUC01000425">
    <property type="protein sequence ID" value="KKY30996.1"/>
    <property type="molecule type" value="Genomic_DNA"/>
</dbReference>
<dbReference type="Gene3D" id="3.40.47.10">
    <property type="match status" value="1"/>
</dbReference>
<dbReference type="GO" id="GO:0031177">
    <property type="term" value="F:phosphopantetheine binding"/>
    <property type="evidence" value="ECO:0007669"/>
    <property type="project" value="InterPro"/>
</dbReference>
<dbReference type="InterPro" id="IPR016036">
    <property type="entry name" value="Malonyl_transacylase_ACP-bd"/>
</dbReference>
<dbReference type="InterPro" id="IPR016035">
    <property type="entry name" value="Acyl_Trfase/lysoPLipase"/>
</dbReference>
<sequence>MVSTHPAVLLFGDVTEAWVDGMDYVCGQATITPWLQSFLGDLFSAFTAEVRGMDRFLRESFGVCSNFQELAQKYRHSGDEVGMVHAMLLYAVRAALLLENANREPLLLNPGEGRPETHLIGISGGLWNAVAVPTSANFSTLYDACIEAGRVYARLCNLTLVRSRAMEDCPGIWGWAVVGVPADELERILEQFQQAMGVPFSKRVKIAITGDRWSTIIGPPSVLELVFSQCSELKKVPKNELAGIRAMQHTLDVTEADIDYVVGSSPLLSTPLRPGYKLWALAGDDPNATYSNWGHLLRVAALQTLSQRLDLVKTMGKLSGHLGTAQHIDVKMMGPSGHAAYLVNVLKAGLGALTRHVSVDDDLAAHAQSQSQTQSTSSSSSNGIREGAIAVIGMSGKGPGSEDLEEFWNVVATGQDCHEEIPADRFSLDEYYCVKHGPGGPGKCTMTCRHGCFIKNPGHFDPKFFHISPREALLMDPNHRLFLMNAYEALETAGYSSGQTRRTDPDKMAVFFGQSADDWHKVSHHALGCDAYTMQCIQRAFGPGRLAFQMKWEGPTYALDSACAGATSCIHLACLSLLSRDVDMAVAGATNVLSDPHSFTILSKAGVLSETGNCKTYRDDADGYCRADFSGAVVLKRLEDAVAHNDNILAVVASTARNHSGNSTSITTSDANAQERLFNKVLRNARLAPDDVSYVEMHGTGTQVGDKAEMGAVSKVFSPRPNGQPLPVGAIKANIGHSEAAAGMSSVLKSILMLQRGVLPPQAGMPHSMNPNVLKFLQDGSSIVIATEPAEFKAVADKPKRILVNNFDAAGGNACVILEEYKKDPATKRGADVRSTHVVASSARTPSSHIANMRRLAKWLRANPEARIQDIAYSTTARRVHHPFRLALAASTPQEAITKLEAEIDRTSPVKSAPANVVFVFTGQGSHYAGMGAELYSTSPVFRKTVDLCAALCANNGFPPFLDIITDSAVDMSTKDAAQVQLAVVTLEMALTAFWRSAGMVPAMVMGHSLGEYAALHAAGVLSLTDALYLVGQRARLLLERCEPDSCAMLSVSAPVATVEEHLTRIGESSCGIACINSPNATVISGTTEDLAQVQDSIVSQDAKTRTKMLSVPFAFHSFQMDAILHDYKALASGVTYLPPKVPVASTLLASLVDGPGVFGEDYLVQQTRQAVDFCGALNSIKAALKDPVWLEIGPGPVCTSFVRATLSPPPAKLNHTIDANTSNWASISKSLAAVYMSGADVDWLALHAPYERNLELLPLPTYAWDVKDYWITHTDKNSALLPAGTPAAARSEPFLATTAQYVVQRSLSPKVQVTFRAGISDHGFMGLIDGHKMQQIGLASGSVFSDAAATVAKYALEYSGKKDVTAAHLTFHDPELLAPLTRDLVGVDGELLSTATMESATADSVLVTFKATSKRGESHDLGSMRIRYRNPARARADLDRVSFFIKAKMEERIRLSKEGAGHRIQPDVFFALFANAVEFSPDFRGVQEAYVAGDFQEAAATVVLRPDPAGTRFTSSPYWGEALLHLAGFMVNGNPAKPAQSTFVVMGYESVEQLAPVEPGRQYLTYTRISRWEGDTAFCAGYVFDPVTSKIVMQAVDLRYQEFKTATWRHILDGPHAAGPQHGIAAPRAQAHKPAAKEARDHQVGLSSASAAVPAGKRAGKAQEVEEKAPGGGEFQIIVDSLATATGSDPSEFTDDTLVADVGVDSIMAIEVVAAVKELGVNLPAAFVFDYPTIGDLRREFGGQDGGAPADATISEEDSSSEDEDENAVSPTPDADEDFSPISVPESVTTSSASSVVHIEKAPATPAPEADSDDDDDDDDKNDTSPQPSVRITLLQGRPNPAKTPLYMMSDGTGTVASFIHLRPFKSKQAVYGVDSPYFRCPSRMTSRVGIEGVARLVVDALAKAHPAGPFMVGGYSAGCLVAFEVSRQLAAAGRAVDGLLLVDMCCPRTRRADQRTLLAEDEFSYEVFEAAVARDGLWASLGSRRDHFRRFFIAMNEYTPRPMTATERPARTAVIWAERGLANRVRDDPALMDKLAGQGLPTEPYAGFMEDPKLGTFACLMPDKGENLGPNGWDRYTGGDVMALSVAGDHFELPMPGHVHLLQAQMEKAFAYFASD</sequence>
<dbReference type="InterPro" id="IPR016039">
    <property type="entry name" value="Thiolase-like"/>
</dbReference>
<evidence type="ECO:0000313" key="10">
    <source>
        <dbReference type="Proteomes" id="UP000034680"/>
    </source>
</evidence>
<keyword evidence="10" id="KW-1185">Reference proteome</keyword>
<evidence type="ECO:0000259" key="7">
    <source>
        <dbReference type="PROSITE" id="PS52004"/>
    </source>
</evidence>
<evidence type="ECO:0000256" key="4">
    <source>
        <dbReference type="PROSITE-ProRule" id="PRU01363"/>
    </source>
</evidence>
<dbReference type="PROSITE" id="PS50075">
    <property type="entry name" value="CARRIER"/>
    <property type="match status" value="1"/>
</dbReference>
<dbReference type="InterPro" id="IPR042104">
    <property type="entry name" value="PKS_dehydratase_sf"/>
</dbReference>
<dbReference type="SUPFAM" id="SSF52151">
    <property type="entry name" value="FabD/lysophospholipase-like"/>
    <property type="match status" value="1"/>
</dbReference>
<evidence type="ECO:0000313" key="9">
    <source>
        <dbReference type="EMBL" id="KKY30996.1"/>
    </source>
</evidence>
<feature type="region of interest" description="Disordered" evidence="5">
    <location>
        <begin position="1741"/>
        <end position="1842"/>
    </location>
</feature>
<dbReference type="NCBIfam" id="TIGR04532">
    <property type="entry name" value="PT_fungal_PKS"/>
    <property type="match status" value="1"/>
</dbReference>
<dbReference type="InterPro" id="IPR049900">
    <property type="entry name" value="PKS_mFAS_DH"/>
</dbReference>
<feature type="region of interest" description="C-terminal hotdog fold" evidence="4">
    <location>
        <begin position="1461"/>
        <end position="1610"/>
    </location>
</feature>
<feature type="domain" description="Ketosynthase family 3 (KS3)" evidence="7">
    <location>
        <begin position="386"/>
        <end position="820"/>
    </location>
</feature>
<dbReference type="InterPro" id="IPR020841">
    <property type="entry name" value="PKS_Beta-ketoAc_synthase_dom"/>
</dbReference>
<evidence type="ECO:0000256" key="1">
    <source>
        <dbReference type="ARBA" id="ARBA00022450"/>
    </source>
</evidence>
<evidence type="ECO:0000259" key="6">
    <source>
        <dbReference type="PROSITE" id="PS50075"/>
    </source>
</evidence>
<dbReference type="Gene3D" id="3.30.70.3290">
    <property type="match status" value="1"/>
</dbReference>
<dbReference type="CDD" id="cd00833">
    <property type="entry name" value="PKS"/>
    <property type="match status" value="1"/>
</dbReference>
<dbReference type="Pfam" id="PF02801">
    <property type="entry name" value="Ketoacyl-synt_C"/>
    <property type="match status" value="1"/>
</dbReference>
<dbReference type="Pfam" id="PF00698">
    <property type="entry name" value="Acyl_transf_1"/>
    <property type="match status" value="1"/>
</dbReference>
<dbReference type="InterPro" id="IPR001227">
    <property type="entry name" value="Ac_transferase_dom_sf"/>
</dbReference>
<organism evidence="9 10">
    <name type="scientific">Diaporthe ampelina</name>
    <dbReference type="NCBI Taxonomy" id="1214573"/>
    <lineage>
        <taxon>Eukaryota</taxon>
        <taxon>Fungi</taxon>
        <taxon>Dikarya</taxon>
        <taxon>Ascomycota</taxon>
        <taxon>Pezizomycotina</taxon>
        <taxon>Sordariomycetes</taxon>
        <taxon>Sordariomycetidae</taxon>
        <taxon>Diaporthales</taxon>
        <taxon>Diaporthaceae</taxon>
        <taxon>Diaporthe</taxon>
    </lineage>
</organism>
<dbReference type="PANTHER" id="PTHR43775">
    <property type="entry name" value="FATTY ACID SYNTHASE"/>
    <property type="match status" value="1"/>
</dbReference>
<feature type="region of interest" description="N-terminal hotdog fold" evidence="4">
    <location>
        <begin position="1293"/>
        <end position="1432"/>
    </location>
</feature>
<dbReference type="InterPro" id="IPR036736">
    <property type="entry name" value="ACP-like_sf"/>
</dbReference>
<dbReference type="InterPro" id="IPR029058">
    <property type="entry name" value="AB_hydrolase_fold"/>
</dbReference>
<dbReference type="SUPFAM" id="SSF55048">
    <property type="entry name" value="Probable ACP-binding domain of malonyl-CoA ACP transacylase"/>
    <property type="match status" value="1"/>
</dbReference>
<feature type="compositionally biased region" description="Acidic residues" evidence="5">
    <location>
        <begin position="1755"/>
        <end position="1768"/>
    </location>
</feature>
<dbReference type="PROSITE" id="PS00012">
    <property type="entry name" value="PHOSPHOPANTETHEINE"/>
    <property type="match status" value="1"/>
</dbReference>
<dbReference type="Gene3D" id="1.10.1200.10">
    <property type="entry name" value="ACP-like"/>
    <property type="match status" value="1"/>
</dbReference>
<dbReference type="PROSITE" id="PS52019">
    <property type="entry name" value="PKS_MFAS_DH"/>
    <property type="match status" value="1"/>
</dbReference>
<reference evidence="9 10" key="2">
    <citation type="submission" date="2015-05" db="EMBL/GenBank/DDBJ databases">
        <authorList>
            <person name="Morales-Cruz A."/>
            <person name="Amrine K.C."/>
            <person name="Cantu D."/>
        </authorList>
    </citation>
    <scope>NUCLEOTIDE SEQUENCE [LARGE SCALE GENOMIC DNA]</scope>
    <source>
        <strain evidence="9">DA912</strain>
    </source>
</reference>
<dbReference type="STRING" id="1214573.A0A0G2F9X1"/>
<dbReference type="InterPro" id="IPR050091">
    <property type="entry name" value="PKS_NRPS_Biosynth_Enz"/>
</dbReference>
<dbReference type="Pfam" id="PF22621">
    <property type="entry name" value="CurL-like_PKS_C"/>
    <property type="match status" value="1"/>
</dbReference>
<feature type="domain" description="Carrier" evidence="6">
    <location>
        <begin position="1670"/>
        <end position="1746"/>
    </location>
</feature>
<comment type="caution">
    <text evidence="4">Lacks conserved residue(s) required for the propagation of feature annotation.</text>
</comment>
<dbReference type="SUPFAM" id="SSF47336">
    <property type="entry name" value="ACP-like"/>
    <property type="match status" value="1"/>
</dbReference>
<evidence type="ECO:0000256" key="5">
    <source>
        <dbReference type="SAM" id="MobiDB-lite"/>
    </source>
</evidence>
<dbReference type="Proteomes" id="UP000034680">
    <property type="component" value="Unassembled WGS sequence"/>
</dbReference>
<evidence type="ECO:0000256" key="3">
    <source>
        <dbReference type="ARBA" id="ARBA00022679"/>
    </source>
</evidence>
<dbReference type="InterPro" id="IPR006162">
    <property type="entry name" value="Ppantetheine_attach_site"/>
</dbReference>
<dbReference type="SMART" id="SM01294">
    <property type="entry name" value="PKS_PP_betabranch"/>
    <property type="match status" value="1"/>
</dbReference>
<dbReference type="InterPro" id="IPR001031">
    <property type="entry name" value="Thioesterase"/>
</dbReference>
<feature type="compositionally biased region" description="Acidic residues" evidence="5">
    <location>
        <begin position="1811"/>
        <end position="1822"/>
    </location>
</feature>
<feature type="compositionally biased region" description="Low complexity" evidence="5">
    <location>
        <begin position="1784"/>
        <end position="1798"/>
    </location>
</feature>
<dbReference type="Pfam" id="PF16073">
    <property type="entry name" value="SAT"/>
    <property type="match status" value="1"/>
</dbReference>
<dbReference type="GO" id="GO:0004312">
    <property type="term" value="F:fatty acid synthase activity"/>
    <property type="evidence" value="ECO:0007669"/>
    <property type="project" value="TreeGrafter"/>
</dbReference>